<comment type="caution">
    <text evidence="1">The sequence shown here is derived from an EMBL/GenBank/DDBJ whole genome shotgun (WGS) entry which is preliminary data.</text>
</comment>
<name>A0ABR6NXA1_9DEIO</name>
<gene>
    <name evidence="1" type="ORF">HNQ04_003954</name>
</gene>
<evidence type="ECO:0000313" key="1">
    <source>
        <dbReference type="EMBL" id="MBB6018673.1"/>
    </source>
</evidence>
<reference evidence="1 2" key="1">
    <citation type="submission" date="2020-08" db="EMBL/GenBank/DDBJ databases">
        <title>Genomic Encyclopedia of Type Strains, Phase IV (KMG-IV): sequencing the most valuable type-strain genomes for metagenomic binning, comparative biology and taxonomic classification.</title>
        <authorList>
            <person name="Goeker M."/>
        </authorList>
    </citation>
    <scope>NUCLEOTIDE SEQUENCE [LARGE SCALE GENOMIC DNA]</scope>
    <source>
        <strain evidence="1 2">DSM 12027</strain>
    </source>
</reference>
<organism evidence="1 2">
    <name type="scientific">Deinococcus radiopugnans ATCC 19172</name>
    <dbReference type="NCBI Taxonomy" id="585398"/>
    <lineage>
        <taxon>Bacteria</taxon>
        <taxon>Thermotogati</taxon>
        <taxon>Deinococcota</taxon>
        <taxon>Deinococci</taxon>
        <taxon>Deinococcales</taxon>
        <taxon>Deinococcaceae</taxon>
        <taxon>Deinococcus</taxon>
    </lineage>
</organism>
<protein>
    <submittedName>
        <fullName evidence="1">Uncharacterized protein</fullName>
    </submittedName>
</protein>
<keyword evidence="2" id="KW-1185">Reference proteome</keyword>
<dbReference type="RefSeq" id="WP_211344220.1">
    <property type="nucleotide sequence ID" value="NZ_JACHEW010000037.1"/>
</dbReference>
<proteinExistence type="predicted"/>
<accession>A0ABR6NXA1</accession>
<dbReference type="EMBL" id="JACHEW010000037">
    <property type="protein sequence ID" value="MBB6018673.1"/>
    <property type="molecule type" value="Genomic_DNA"/>
</dbReference>
<dbReference type="Proteomes" id="UP000629870">
    <property type="component" value="Unassembled WGS sequence"/>
</dbReference>
<sequence length="93" mass="9843">MFLPFLPTAADTQAAQQQLEQLRAQLGRGTGAASPRLAELLEDLLGQLAAGQAVQVLSLEPEIGTWRPGNSPTAKSARAVACTWKTCWPTGRG</sequence>
<evidence type="ECO:0000313" key="2">
    <source>
        <dbReference type="Proteomes" id="UP000629870"/>
    </source>
</evidence>